<dbReference type="AlphaFoldDB" id="F4XTI7"/>
<sequence length="77" mass="8575">MLSDFSGQNLQGRSFKGQNLTGANFNHADLRGVDFTNALLKGATFSHARSGLQYYWVIILLGFSLLLSEDISQVFLY</sequence>
<evidence type="ECO:0000313" key="3">
    <source>
        <dbReference type="Proteomes" id="UP000003959"/>
    </source>
</evidence>
<keyword evidence="3" id="KW-1185">Reference proteome</keyword>
<protein>
    <recommendedName>
        <fullName evidence="4">Low-complexity protein</fullName>
    </recommendedName>
</protein>
<dbReference type="Gene3D" id="2.160.20.80">
    <property type="entry name" value="E3 ubiquitin-protein ligase SopA"/>
    <property type="match status" value="1"/>
</dbReference>
<evidence type="ECO:0000256" key="1">
    <source>
        <dbReference type="SAM" id="Phobius"/>
    </source>
</evidence>
<keyword evidence="1" id="KW-0812">Transmembrane</keyword>
<keyword evidence="1" id="KW-1133">Transmembrane helix</keyword>
<keyword evidence="1" id="KW-0472">Membrane</keyword>
<dbReference type="SUPFAM" id="SSF141571">
    <property type="entry name" value="Pentapeptide repeat-like"/>
    <property type="match status" value="1"/>
</dbReference>
<dbReference type="Proteomes" id="UP000003959">
    <property type="component" value="Unassembled WGS sequence"/>
</dbReference>
<accession>F4XTI7</accession>
<dbReference type="Pfam" id="PF00805">
    <property type="entry name" value="Pentapeptide"/>
    <property type="match status" value="1"/>
</dbReference>
<organism evidence="2 3">
    <name type="scientific">Moorena producens 3L</name>
    <dbReference type="NCBI Taxonomy" id="489825"/>
    <lineage>
        <taxon>Bacteria</taxon>
        <taxon>Bacillati</taxon>
        <taxon>Cyanobacteriota</taxon>
        <taxon>Cyanophyceae</taxon>
        <taxon>Coleofasciculales</taxon>
        <taxon>Coleofasciculaceae</taxon>
        <taxon>Moorena</taxon>
    </lineage>
</organism>
<dbReference type="RefSeq" id="WP_008185533.1">
    <property type="nucleotide sequence ID" value="NZ_GL890929.1"/>
</dbReference>
<name>F4XTI7_9CYAN</name>
<dbReference type="HOGENOM" id="CLU_2634200_0_0_3"/>
<dbReference type="InterPro" id="IPR001646">
    <property type="entry name" value="5peptide_repeat"/>
</dbReference>
<gene>
    <name evidence="2" type="ORF">LYNGBM3L_29520</name>
</gene>
<evidence type="ECO:0000313" key="2">
    <source>
        <dbReference type="EMBL" id="EGJ32123.1"/>
    </source>
</evidence>
<dbReference type="EMBL" id="GL890929">
    <property type="protein sequence ID" value="EGJ32123.1"/>
    <property type="molecule type" value="Genomic_DNA"/>
</dbReference>
<dbReference type="eggNOG" id="COG1357">
    <property type="taxonomic scope" value="Bacteria"/>
</dbReference>
<reference evidence="3" key="1">
    <citation type="journal article" date="2011" name="Proc. Natl. Acad. Sci. U.S.A.">
        <title>Genomic insights into the physiology and ecology of the marine filamentous cyanobacterium Lyngbya majuscula.</title>
        <authorList>
            <person name="Jones A.C."/>
            <person name="Monroe E.A."/>
            <person name="Podell S."/>
            <person name="Hess W.R."/>
            <person name="Klages S."/>
            <person name="Esquenazi E."/>
            <person name="Niessen S."/>
            <person name="Hoover H."/>
            <person name="Rothmann M."/>
            <person name="Lasken R.S."/>
            <person name="Yates J.R.III."/>
            <person name="Reinhardt R."/>
            <person name="Kube M."/>
            <person name="Burkart M.D."/>
            <person name="Allen E.E."/>
            <person name="Dorrestein P.C."/>
            <person name="Gerwick W.H."/>
            <person name="Gerwick L."/>
        </authorList>
    </citation>
    <scope>NUCLEOTIDE SEQUENCE [LARGE SCALE GENOMIC DNA]</scope>
    <source>
        <strain evidence="3">3L</strain>
    </source>
</reference>
<dbReference type="OrthoDB" id="528457at2"/>
<proteinExistence type="predicted"/>
<evidence type="ECO:0008006" key="4">
    <source>
        <dbReference type="Google" id="ProtNLM"/>
    </source>
</evidence>
<feature type="transmembrane region" description="Helical" evidence="1">
    <location>
        <begin position="54"/>
        <end position="76"/>
    </location>
</feature>